<protein>
    <submittedName>
        <fullName evidence="2">Unannotated protein</fullName>
    </submittedName>
</protein>
<dbReference type="EMBL" id="CAEZXZ010000147">
    <property type="protein sequence ID" value="CAB4710133.1"/>
    <property type="molecule type" value="Genomic_DNA"/>
</dbReference>
<keyword evidence="1" id="KW-0812">Transmembrane</keyword>
<organism evidence="2">
    <name type="scientific">freshwater metagenome</name>
    <dbReference type="NCBI Taxonomy" id="449393"/>
    <lineage>
        <taxon>unclassified sequences</taxon>
        <taxon>metagenomes</taxon>
        <taxon>ecological metagenomes</taxon>
    </lineage>
</organism>
<dbReference type="AlphaFoldDB" id="A0A6J6QKC3"/>
<gene>
    <name evidence="2" type="ORF">UFOPK2625_00967</name>
</gene>
<reference evidence="2" key="1">
    <citation type="submission" date="2020-05" db="EMBL/GenBank/DDBJ databases">
        <authorList>
            <person name="Chiriac C."/>
            <person name="Salcher M."/>
            <person name="Ghai R."/>
            <person name="Kavagutti S V."/>
        </authorList>
    </citation>
    <scope>NUCLEOTIDE SEQUENCE</scope>
</reference>
<proteinExistence type="predicted"/>
<evidence type="ECO:0000313" key="2">
    <source>
        <dbReference type="EMBL" id="CAB4710133.1"/>
    </source>
</evidence>
<name>A0A6J6QKC3_9ZZZZ</name>
<evidence type="ECO:0000256" key="1">
    <source>
        <dbReference type="SAM" id="Phobius"/>
    </source>
</evidence>
<accession>A0A6J6QKC3</accession>
<feature type="transmembrane region" description="Helical" evidence="1">
    <location>
        <begin position="12"/>
        <end position="28"/>
    </location>
</feature>
<feature type="transmembrane region" description="Helical" evidence="1">
    <location>
        <begin position="48"/>
        <end position="65"/>
    </location>
</feature>
<sequence length="67" mass="7616">MDVYFLWGTSQFLWMAVPGFLLALLGLVAREPKEGDTRWYTRPTMTMVYRVGGVVMLIFACVLAVQV</sequence>
<keyword evidence="1" id="KW-0472">Membrane</keyword>
<keyword evidence="1" id="KW-1133">Transmembrane helix</keyword>